<evidence type="ECO:0000313" key="2">
    <source>
        <dbReference type="EMBL" id="TDT77809.1"/>
    </source>
</evidence>
<evidence type="ECO:0000313" key="3">
    <source>
        <dbReference type="Proteomes" id="UP000294563"/>
    </source>
</evidence>
<dbReference type="EMBL" id="SOBH01000001">
    <property type="protein sequence ID" value="TDT77809.1"/>
    <property type="molecule type" value="Genomic_DNA"/>
</dbReference>
<sequence>MWYWILLGIMVVLAAVFALEGAALIFAALTFGVGFLLVFIPVNLLPLQLAFLPWVILPKGLKSAGLVLGLALYAAYLFVPSYLAQQRVEALAVKVAEADIQLKTPPQGVRSFALHYNSAATQDLCPEACKALIISGEADWVRVTYKNDAVHSFAPETSDTCEGICIKVIQNTDLPADLTLTQSKISSSEVKAYFPNDPLLKVFETTRIEAHAGSDPARAPIYRKNSIRYHVMTSPTLLEPLLDGVNSNGYDVMRSRSRSSDVTHLTALRAIGWAKSGVPEEEPFSMTSTPLAVDRSMVRLALDSNAATFSKAENDVIARFVFHVRMYENIPASVLDLVERIIKDTRVRTHLDLHHVLRHEKEFRIRILPWVFDRFEQGRMEKNVLYYSVFNALRFVYEPDELTPYFERYARLLRTDDPVNSEFAALVGYFSEDPTALYRAVLKASKDDLKIAKSALCNAEPRWHDAMMPDLMAAFIRQMEGDKLDLRKQGHMVEKIAYMGSAMGYLAEIEPVLRAKGFGDDVFWRRIGRIEGQRGAFKRSC</sequence>
<comment type="caution">
    <text evidence="2">The sequence shown here is derived from an EMBL/GenBank/DDBJ whole genome shotgun (WGS) entry which is preliminary data.</text>
</comment>
<dbReference type="RefSeq" id="WP_134013421.1">
    <property type="nucleotide sequence ID" value="NZ_SOBH01000001.1"/>
</dbReference>
<organism evidence="2 3">
    <name type="scientific">Litoreibacter halocynthiae</name>
    <dbReference type="NCBI Taxonomy" id="1242689"/>
    <lineage>
        <taxon>Bacteria</taxon>
        <taxon>Pseudomonadati</taxon>
        <taxon>Pseudomonadota</taxon>
        <taxon>Alphaproteobacteria</taxon>
        <taxon>Rhodobacterales</taxon>
        <taxon>Roseobacteraceae</taxon>
        <taxon>Litoreibacter</taxon>
    </lineage>
</organism>
<feature type="transmembrane region" description="Helical" evidence="1">
    <location>
        <begin position="64"/>
        <end position="83"/>
    </location>
</feature>
<keyword evidence="1" id="KW-0812">Transmembrane</keyword>
<proteinExistence type="predicted"/>
<dbReference type="AlphaFoldDB" id="A0A4R7LQN4"/>
<gene>
    <name evidence="2" type="ORF">BDE40_1107</name>
</gene>
<evidence type="ECO:0000256" key="1">
    <source>
        <dbReference type="SAM" id="Phobius"/>
    </source>
</evidence>
<keyword evidence="3" id="KW-1185">Reference proteome</keyword>
<protein>
    <submittedName>
        <fullName evidence="2">Uncharacterized protein</fullName>
    </submittedName>
</protein>
<name>A0A4R7LQN4_9RHOB</name>
<reference evidence="2 3" key="1">
    <citation type="submission" date="2019-03" db="EMBL/GenBank/DDBJ databases">
        <title>Genomic Encyclopedia of Archaeal and Bacterial Type Strains, Phase II (KMG-II): from individual species to whole genera.</title>
        <authorList>
            <person name="Goeker M."/>
        </authorList>
    </citation>
    <scope>NUCLEOTIDE SEQUENCE [LARGE SCALE GENOMIC DNA]</scope>
    <source>
        <strain evidence="2 3">DSM 29467</strain>
    </source>
</reference>
<accession>A0A4R7LQN4</accession>
<keyword evidence="1" id="KW-0472">Membrane</keyword>
<feature type="transmembrane region" description="Helical" evidence="1">
    <location>
        <begin position="37"/>
        <end position="57"/>
    </location>
</feature>
<dbReference type="Proteomes" id="UP000294563">
    <property type="component" value="Unassembled WGS sequence"/>
</dbReference>
<keyword evidence="1" id="KW-1133">Transmembrane helix</keyword>